<dbReference type="OrthoDB" id="9807137at2"/>
<accession>A0A386HUZ8</accession>
<name>A0A386HUZ8_9BACT</name>
<dbReference type="InterPro" id="IPR029062">
    <property type="entry name" value="Class_I_gatase-like"/>
</dbReference>
<dbReference type="GO" id="GO:0005829">
    <property type="term" value="C:cytosol"/>
    <property type="evidence" value="ECO:0007669"/>
    <property type="project" value="TreeGrafter"/>
</dbReference>
<proteinExistence type="predicted"/>
<dbReference type="Proteomes" id="UP000266118">
    <property type="component" value="Chromosome"/>
</dbReference>
<keyword evidence="2" id="KW-0808">Transferase</keyword>
<gene>
    <name evidence="2" type="ORF">D6B99_08845</name>
</gene>
<dbReference type="PANTHER" id="PTHR42695:SF5">
    <property type="entry name" value="GLUTAMINE AMIDOTRANSFERASE YLR126C-RELATED"/>
    <property type="match status" value="1"/>
</dbReference>
<dbReference type="PROSITE" id="PS51273">
    <property type="entry name" value="GATASE_TYPE_1"/>
    <property type="match status" value="1"/>
</dbReference>
<protein>
    <submittedName>
        <fullName evidence="2">Glutamine amidotransferase</fullName>
        <ecNumber evidence="2">6.3.5.2</ecNumber>
    </submittedName>
</protein>
<dbReference type="EMBL" id="CP032489">
    <property type="protein sequence ID" value="AYD49366.1"/>
    <property type="molecule type" value="Genomic_DNA"/>
</dbReference>
<keyword evidence="3" id="KW-1185">Reference proteome</keyword>
<evidence type="ECO:0000313" key="2">
    <source>
        <dbReference type="EMBL" id="AYD49366.1"/>
    </source>
</evidence>
<dbReference type="InterPro" id="IPR044992">
    <property type="entry name" value="ChyE-like"/>
</dbReference>
<dbReference type="AlphaFoldDB" id="A0A386HUZ8"/>
<organism evidence="2 3">
    <name type="scientific">Arachidicoccus soli</name>
    <dbReference type="NCBI Taxonomy" id="2341117"/>
    <lineage>
        <taxon>Bacteria</taxon>
        <taxon>Pseudomonadati</taxon>
        <taxon>Bacteroidota</taxon>
        <taxon>Chitinophagia</taxon>
        <taxon>Chitinophagales</taxon>
        <taxon>Chitinophagaceae</taxon>
        <taxon>Arachidicoccus</taxon>
    </lineage>
</organism>
<evidence type="ECO:0000259" key="1">
    <source>
        <dbReference type="Pfam" id="PF00117"/>
    </source>
</evidence>
<dbReference type="EC" id="6.3.5.2" evidence="2"/>
<dbReference type="PANTHER" id="PTHR42695">
    <property type="entry name" value="GLUTAMINE AMIDOTRANSFERASE YLR126C-RELATED"/>
    <property type="match status" value="1"/>
</dbReference>
<dbReference type="Gene3D" id="3.40.50.880">
    <property type="match status" value="1"/>
</dbReference>
<sequence length="242" mass="27264">MNIHFIQHEIFEAPGAYLQWAESKGYNITFSKVYQQQALPISVENIDLLIVMGGPQSPDTTQEECSHFNAKAEMSLIGRCIEADKAVVGVCLGAQLIGVALGARFERSPEKEIGVLPIRLTKDGINDGKINHFGSTLPVGHWHNDMPGLTPESRVLATSTGCPRQIVAYSNLVYGFQCHMELTPEVIELLIAEEEDFLINNTTHQFVQKPNEIRNYDYNEMNEKLFLFLDKLTNAYENKHLR</sequence>
<evidence type="ECO:0000313" key="3">
    <source>
        <dbReference type="Proteomes" id="UP000266118"/>
    </source>
</evidence>
<keyword evidence="2" id="KW-0315">Glutamine amidotransferase</keyword>
<dbReference type="RefSeq" id="WP_119991035.1">
    <property type="nucleotide sequence ID" value="NZ_CP032489.1"/>
</dbReference>
<dbReference type="CDD" id="cd01741">
    <property type="entry name" value="GATase1_1"/>
    <property type="match status" value="1"/>
</dbReference>
<dbReference type="InterPro" id="IPR017926">
    <property type="entry name" value="GATASE"/>
</dbReference>
<dbReference type="GO" id="GO:0003922">
    <property type="term" value="F:GMP synthase (glutamine-hydrolyzing) activity"/>
    <property type="evidence" value="ECO:0007669"/>
    <property type="project" value="UniProtKB-EC"/>
</dbReference>
<reference evidence="2 3" key="1">
    <citation type="submission" date="2018-09" db="EMBL/GenBank/DDBJ databases">
        <title>Arachidicoccus sp. nov., a bacterium isolated from soil.</title>
        <authorList>
            <person name="Weon H.-Y."/>
            <person name="Kwon S.-W."/>
            <person name="Lee S.A."/>
        </authorList>
    </citation>
    <scope>NUCLEOTIDE SEQUENCE [LARGE SCALE GENOMIC DNA]</scope>
    <source>
        <strain evidence="2 3">KIS59-12</strain>
    </source>
</reference>
<dbReference type="Pfam" id="PF00117">
    <property type="entry name" value="GATase"/>
    <property type="match status" value="1"/>
</dbReference>
<dbReference type="KEGG" id="ark:D6B99_08845"/>
<dbReference type="GO" id="GO:0016740">
    <property type="term" value="F:transferase activity"/>
    <property type="evidence" value="ECO:0007669"/>
    <property type="project" value="UniProtKB-KW"/>
</dbReference>
<feature type="domain" description="Glutamine amidotransferase" evidence="1">
    <location>
        <begin position="30"/>
        <end position="185"/>
    </location>
</feature>
<dbReference type="NCBIfam" id="NF006098">
    <property type="entry name" value="PRK08250.1"/>
    <property type="match status" value="1"/>
</dbReference>
<keyword evidence="2" id="KW-0436">Ligase</keyword>
<dbReference type="SUPFAM" id="SSF52317">
    <property type="entry name" value="Class I glutamine amidotransferase-like"/>
    <property type="match status" value="1"/>
</dbReference>
<dbReference type="FunFam" id="3.40.50.880:FF:000033">
    <property type="entry name" value="Glutamine amidotransferase class-I"/>
    <property type="match status" value="1"/>
</dbReference>